<proteinExistence type="predicted"/>
<gene>
    <name evidence="2" type="ORF">ACFPME_02025</name>
</gene>
<name>A0ABW0JHM0_9GAMM</name>
<evidence type="ECO:0000313" key="2">
    <source>
        <dbReference type="EMBL" id="MFC5435316.1"/>
    </source>
</evidence>
<keyword evidence="3" id="KW-1185">Reference proteome</keyword>
<reference evidence="3" key="1">
    <citation type="journal article" date="2019" name="Int. J. Syst. Evol. Microbiol.">
        <title>The Global Catalogue of Microorganisms (GCM) 10K type strain sequencing project: providing services to taxonomists for standard genome sequencing and annotation.</title>
        <authorList>
            <consortium name="The Broad Institute Genomics Platform"/>
            <consortium name="The Broad Institute Genome Sequencing Center for Infectious Disease"/>
            <person name="Wu L."/>
            <person name="Ma J."/>
        </authorList>
    </citation>
    <scope>NUCLEOTIDE SEQUENCE [LARGE SCALE GENOMIC DNA]</scope>
    <source>
        <strain evidence="3">JCM 17130</strain>
    </source>
</reference>
<feature type="region of interest" description="Disordered" evidence="1">
    <location>
        <begin position="1"/>
        <end position="93"/>
    </location>
</feature>
<evidence type="ECO:0000256" key="1">
    <source>
        <dbReference type="SAM" id="MobiDB-lite"/>
    </source>
</evidence>
<evidence type="ECO:0000313" key="3">
    <source>
        <dbReference type="Proteomes" id="UP001596013"/>
    </source>
</evidence>
<dbReference type="Proteomes" id="UP001596013">
    <property type="component" value="Unassembled WGS sequence"/>
</dbReference>
<dbReference type="EMBL" id="JBHSMK010000002">
    <property type="protein sequence ID" value="MFC5435316.1"/>
    <property type="molecule type" value="Genomic_DNA"/>
</dbReference>
<organism evidence="2 3">
    <name type="scientific">Rhodanobacter umsongensis</name>
    <dbReference type="NCBI Taxonomy" id="633153"/>
    <lineage>
        <taxon>Bacteria</taxon>
        <taxon>Pseudomonadati</taxon>
        <taxon>Pseudomonadota</taxon>
        <taxon>Gammaproteobacteria</taxon>
        <taxon>Lysobacterales</taxon>
        <taxon>Rhodanobacteraceae</taxon>
        <taxon>Rhodanobacter</taxon>
    </lineage>
</organism>
<sequence>MMAAQTASTPPAPAGTVAEPDASLRAAPETHDEPAPQATASAAQPAPTGTASPSPAESAAPPAAQANQPDQASLARQAEPALEPAATAAAGADKQNAMATLANPHATPQLSHAAVASHAITQASSVHPPLATSQITHASTVLNAQSATALKQQRFASLMTRFHRPAALARYDTLVAPPPTMQTMSLKMGGVGISNFDDVARVNFALKTSDSDWTNNYLDPRDTREFGCGLIGDCLFWMQTGDRTPVYYAMHREQRYAIFWDQNKAIWDLRLAAQDP</sequence>
<accession>A0ABW0JHM0</accession>
<feature type="compositionally biased region" description="Low complexity" evidence="1">
    <location>
        <begin position="35"/>
        <end position="92"/>
    </location>
</feature>
<protein>
    <submittedName>
        <fullName evidence="2">Uncharacterized protein</fullName>
    </submittedName>
</protein>
<comment type="caution">
    <text evidence="2">The sequence shown here is derived from an EMBL/GenBank/DDBJ whole genome shotgun (WGS) entry which is preliminary data.</text>
</comment>
<feature type="compositionally biased region" description="Low complexity" evidence="1">
    <location>
        <begin position="1"/>
        <end position="18"/>
    </location>
</feature>